<comment type="caution">
    <text evidence="2">The sequence shown here is derived from an EMBL/GenBank/DDBJ whole genome shotgun (WGS) entry which is preliminary data.</text>
</comment>
<dbReference type="Proteomes" id="UP000321039">
    <property type="component" value="Unassembled WGS sequence"/>
</dbReference>
<name>A0A5C8ZZ58_9GAMM</name>
<organism evidence="2 3">
    <name type="scientific">Parahaliea maris</name>
    <dbReference type="NCBI Taxonomy" id="2716870"/>
    <lineage>
        <taxon>Bacteria</taxon>
        <taxon>Pseudomonadati</taxon>
        <taxon>Pseudomonadota</taxon>
        <taxon>Gammaproteobacteria</taxon>
        <taxon>Cellvibrionales</taxon>
        <taxon>Halieaceae</taxon>
        <taxon>Parahaliea</taxon>
    </lineage>
</organism>
<dbReference type="NCBIfam" id="NF041730">
    <property type="entry name" value="XrtH_assoc"/>
    <property type="match status" value="1"/>
</dbReference>
<dbReference type="AlphaFoldDB" id="A0A5C8ZZ58"/>
<feature type="transmembrane region" description="Helical" evidence="1">
    <location>
        <begin position="121"/>
        <end position="140"/>
    </location>
</feature>
<evidence type="ECO:0000313" key="3">
    <source>
        <dbReference type="Proteomes" id="UP000321039"/>
    </source>
</evidence>
<sequence length="203" mass="22412">MSNRSPYQFMAWVLLLMLPFFGLWYALGNLPAAPAFLLARYALEWGLPDIVDSVSLDQTRMLVVTAFGEHNGALLPAEQAGHQMAFAVDTRLVSYSIPFYAALHFASGVPQSLERFSRGLLILWLLMALGLLSIQLKNLMLGLQDTLFTQASMPLPPPPVIALLYQLNTLIVPTLAPVLAWLWSARDATILTSLRLGRTPAPH</sequence>
<dbReference type="EMBL" id="VRZA01000004">
    <property type="protein sequence ID" value="TXS93024.1"/>
    <property type="molecule type" value="Genomic_DNA"/>
</dbReference>
<evidence type="ECO:0000256" key="1">
    <source>
        <dbReference type="SAM" id="Phobius"/>
    </source>
</evidence>
<keyword evidence="3" id="KW-1185">Reference proteome</keyword>
<feature type="transmembrane region" description="Helical" evidence="1">
    <location>
        <begin position="7"/>
        <end position="27"/>
    </location>
</feature>
<gene>
    <name evidence="2" type="ORF">FV139_13825</name>
</gene>
<dbReference type="RefSeq" id="WP_148069025.1">
    <property type="nucleotide sequence ID" value="NZ_VRZA01000004.1"/>
</dbReference>
<dbReference type="InterPro" id="IPR049823">
    <property type="entry name" value="XrtH_assoc"/>
</dbReference>
<reference evidence="2 3" key="1">
    <citation type="submission" date="2019-08" db="EMBL/GenBank/DDBJ databases">
        <title>Parahaliea maris sp. nov., isolated from the surface seawater.</title>
        <authorList>
            <person name="Liu Y."/>
        </authorList>
    </citation>
    <scope>NUCLEOTIDE SEQUENCE [LARGE SCALE GENOMIC DNA]</scope>
    <source>
        <strain evidence="2 3">HSLHS9</strain>
    </source>
</reference>
<protein>
    <submittedName>
        <fullName evidence="2">Uncharacterized protein</fullName>
    </submittedName>
</protein>
<proteinExistence type="predicted"/>
<evidence type="ECO:0000313" key="2">
    <source>
        <dbReference type="EMBL" id="TXS93024.1"/>
    </source>
</evidence>
<accession>A0A5C8ZZ58</accession>
<feature type="transmembrane region" description="Helical" evidence="1">
    <location>
        <begin position="160"/>
        <end position="183"/>
    </location>
</feature>
<keyword evidence="1" id="KW-0812">Transmembrane</keyword>
<keyword evidence="1" id="KW-1133">Transmembrane helix</keyword>
<keyword evidence="1" id="KW-0472">Membrane</keyword>